<feature type="compositionally biased region" description="Basic and acidic residues" evidence="12">
    <location>
        <begin position="63"/>
        <end position="74"/>
    </location>
</feature>
<dbReference type="Gene3D" id="3.40.50.11610">
    <property type="entry name" value="Multifunctional 2-oxoglutarate metabolism enzyme, C-terminal domain"/>
    <property type="match status" value="1"/>
</dbReference>
<dbReference type="PIRSF" id="PIRSF000157">
    <property type="entry name" value="Oxoglu_dh_E1"/>
    <property type="match status" value="1"/>
</dbReference>
<evidence type="ECO:0000256" key="3">
    <source>
        <dbReference type="ARBA" id="ARBA00004813"/>
    </source>
</evidence>
<organism evidence="14 15">
    <name type="scientific">Arcanobacterium hippocoleae</name>
    <dbReference type="NCBI Taxonomy" id="149017"/>
    <lineage>
        <taxon>Bacteria</taxon>
        <taxon>Bacillati</taxon>
        <taxon>Actinomycetota</taxon>
        <taxon>Actinomycetes</taxon>
        <taxon>Actinomycetales</taxon>
        <taxon>Actinomycetaceae</taxon>
        <taxon>Arcanobacterium</taxon>
    </lineage>
</organism>
<keyword evidence="6" id="KW-0460">Magnesium</keyword>
<name>A0ABU1T423_9ACTO</name>
<dbReference type="InterPro" id="IPR023213">
    <property type="entry name" value="CAT-like_dom_sf"/>
</dbReference>
<feature type="region of interest" description="Disordered" evidence="12">
    <location>
        <begin position="42"/>
        <end position="74"/>
    </location>
</feature>
<sequence length="1241" mass="137637">MVDQHFGPNDGFVADLYASFTKDASSVGEQWQELFRTWQLNGIAPEPTSPSSSATADANRLTTKQDLHSHPDRAATADINVTRSDLPPAPRSAACPALTPYTAKYDLAPTLADNFGEDEEEIIFLKGAERGLAKNMDASLTIPTATSVRALPARVMFDNRTVINSYLAATRGGKVSFTHLIAYAMVESLAEMPEMNYSYRLDEAGKPQLIKPANINLGIAIDVAKPDGTRTLVVPNIKGAERLTFTQFHSAYEDLVARGRENLLKIEDYTGTTASLTNPGGLGTVHSIPRLMNGQGVIIGVGSMTYPPEFQGTSNAAISRLGVSKVVHLTSTYDHRVIQGATSGRFLRLMEEKLLGLDGFYERIYMALRIPYQPFIWERDVEYNAEREMGKPARIAELIHAYRSRGHLIADIDPLSFHVRRHPDLELSFYGLTLWDLDRTFPTGGFAGTTHATLREILSQLRESYCRSVGIEYMHLQDPVQRRWFQERIERPAKPASDQTKRNILHRLNQAEAFEVFLQTKYVGQKRFSLEGGESLIPALDTILQGAAHDGLSEAAIGMAHRGRLNVLTNIAGKSYGQIFSEFDGIFDPAAQQGSGDVKYHLGTEGIFTSLDGDEISVYLAANPSHLEAADGVLAGVVRAKQDRFATGDASYPVLPILIHGDSALAGQGVVAEVLNYSQLPAYRTGGTIHIVVNNQIGFTTAPSLARSSRYATDLAKGLQCPIFHVNGDDPEAVVRVSQLAYEYRQEFHKDVFLDITCYRRRGHNEGDDPSMTQPIMYSLVNSKRTTRRLYAESLIGRGEFTSDQFAALEAEFQNLLEAAFAEVREAEKVQNIDSSADAADVLGLPKAQVEEDSTIVGWESAVSAQVLQRIGDAHTMPPENFQLHKKIGQLYEKRAEMARNGDIDWGFSELLAFGSLLIDGVPVRLSGQDCRRGTFVQRHATAHCTVTGQEWTPLSGLTEEQAEINISDSSLSEYGVLAFEYGYSVERPDALVLWEAQFGDFANGAQTIIDEFISSAEQKWAQTSGLVMLLPHGYEGQGPDHSSARIERYLQLCAENNLLVAQPSTPANYFHLLRRQAFIRPRKPLIVFSPKQLLRRKTAVSQITDFTQGQFQPVIGEIDDRINTVDRVLLCSGRIYYDLLAEREKRQDWHTAIIRVEQLYPDPITELRQQTDKYPDAKFVWVQDEPQNQGAWSHFALNVFSEVGISPQLISRPRAAAPATGIAAIHRMQIAQILAHAFTR</sequence>
<dbReference type="InterPro" id="IPR001078">
    <property type="entry name" value="2-oxoacid_DH_actylTfrase"/>
</dbReference>
<comment type="catalytic activity">
    <reaction evidence="10">
        <text>N(6)-[(R)-lipoyl]-L-lysyl-[protein] + 2-oxoglutarate + H(+) = N(6)-[(R)-S(8)-succinyldihydrolipoyl]-L-lysyl-[protein] + CO2</text>
        <dbReference type="Rhea" id="RHEA:12188"/>
        <dbReference type="Rhea" id="RHEA-COMP:10474"/>
        <dbReference type="Rhea" id="RHEA-COMP:20092"/>
        <dbReference type="ChEBI" id="CHEBI:15378"/>
        <dbReference type="ChEBI" id="CHEBI:16526"/>
        <dbReference type="ChEBI" id="CHEBI:16810"/>
        <dbReference type="ChEBI" id="CHEBI:83099"/>
        <dbReference type="ChEBI" id="CHEBI:83120"/>
        <dbReference type="EC" id="1.2.4.2"/>
    </reaction>
</comment>
<evidence type="ECO:0000256" key="12">
    <source>
        <dbReference type="SAM" id="MobiDB-lite"/>
    </source>
</evidence>
<evidence type="ECO:0000256" key="8">
    <source>
        <dbReference type="ARBA" id="ARBA00023052"/>
    </source>
</evidence>
<dbReference type="SMART" id="SM00861">
    <property type="entry name" value="Transket_pyr"/>
    <property type="match status" value="1"/>
</dbReference>
<dbReference type="SUPFAM" id="SSF52518">
    <property type="entry name" value="Thiamin diphosphate-binding fold (THDP-binding)"/>
    <property type="match status" value="2"/>
</dbReference>
<dbReference type="NCBIfam" id="TIGR00239">
    <property type="entry name" value="2oxo_dh_E1"/>
    <property type="match status" value="1"/>
</dbReference>
<evidence type="ECO:0000256" key="2">
    <source>
        <dbReference type="ARBA" id="ARBA00001964"/>
    </source>
</evidence>
<comment type="cofactor">
    <cofactor evidence="2">
        <name>thiamine diphosphate</name>
        <dbReference type="ChEBI" id="CHEBI:58937"/>
    </cofactor>
</comment>
<dbReference type="RefSeq" id="WP_309957068.1">
    <property type="nucleotide sequence ID" value="NZ_JAVDUJ010000001.1"/>
</dbReference>
<dbReference type="InterPro" id="IPR005475">
    <property type="entry name" value="Transketolase-like_Pyr-bd"/>
</dbReference>
<dbReference type="SUPFAM" id="SSF52777">
    <property type="entry name" value="CoA-dependent acyltransferases"/>
    <property type="match status" value="1"/>
</dbReference>
<keyword evidence="8" id="KW-0786">Thiamine pyrophosphate</keyword>
<comment type="catalytic activity">
    <reaction evidence="11">
        <text>N(6)-[(R)-dihydrolipoyl]-L-lysyl-[protein] + succinyl-CoA = N(6)-[(R)-S(8)-succinyldihydrolipoyl]-L-lysyl-[protein] + CoA</text>
        <dbReference type="Rhea" id="RHEA:15213"/>
        <dbReference type="Rhea" id="RHEA-COMP:10475"/>
        <dbReference type="Rhea" id="RHEA-COMP:20092"/>
        <dbReference type="ChEBI" id="CHEBI:57287"/>
        <dbReference type="ChEBI" id="CHEBI:57292"/>
        <dbReference type="ChEBI" id="CHEBI:83100"/>
        <dbReference type="ChEBI" id="CHEBI:83120"/>
        <dbReference type="EC" id="2.3.1.61"/>
    </reaction>
</comment>
<dbReference type="NCBIfam" id="NF008907">
    <property type="entry name" value="PRK12270.1"/>
    <property type="match status" value="1"/>
</dbReference>
<dbReference type="Gene3D" id="3.40.50.970">
    <property type="match status" value="1"/>
</dbReference>
<dbReference type="EC" id="1.2.4.2" evidence="14"/>
<proteinExistence type="predicted"/>
<keyword evidence="7 14" id="KW-0560">Oxidoreductase</keyword>
<comment type="caution">
    <text evidence="14">The sequence shown here is derived from an EMBL/GenBank/DDBJ whole genome shotgun (WGS) entry which is preliminary data.</text>
</comment>
<evidence type="ECO:0000256" key="11">
    <source>
        <dbReference type="ARBA" id="ARBA00052761"/>
    </source>
</evidence>
<dbReference type="Gene3D" id="3.40.50.12470">
    <property type="match status" value="1"/>
</dbReference>
<dbReference type="Gene3D" id="1.10.287.1150">
    <property type="entry name" value="TPP helical domain"/>
    <property type="match status" value="1"/>
</dbReference>
<evidence type="ECO:0000259" key="13">
    <source>
        <dbReference type="SMART" id="SM00861"/>
    </source>
</evidence>
<evidence type="ECO:0000313" key="14">
    <source>
        <dbReference type="EMBL" id="MDR6939965.1"/>
    </source>
</evidence>
<evidence type="ECO:0000256" key="1">
    <source>
        <dbReference type="ARBA" id="ARBA00001946"/>
    </source>
</evidence>
<dbReference type="InterPro" id="IPR001017">
    <property type="entry name" value="DH_E1"/>
</dbReference>
<accession>A0ABU1T423</accession>
<evidence type="ECO:0000256" key="4">
    <source>
        <dbReference type="ARBA" id="ARBA00022532"/>
    </source>
</evidence>
<evidence type="ECO:0000256" key="5">
    <source>
        <dbReference type="ARBA" id="ARBA00022723"/>
    </source>
</evidence>
<evidence type="ECO:0000256" key="9">
    <source>
        <dbReference type="ARBA" id="ARBA00023268"/>
    </source>
</evidence>
<evidence type="ECO:0000313" key="15">
    <source>
        <dbReference type="Proteomes" id="UP001266099"/>
    </source>
</evidence>
<reference evidence="14 15" key="1">
    <citation type="submission" date="2023-07" db="EMBL/GenBank/DDBJ databases">
        <title>Sequencing the genomes of 1000 actinobacteria strains.</title>
        <authorList>
            <person name="Klenk H.-P."/>
        </authorList>
    </citation>
    <scope>NUCLEOTIDE SEQUENCE [LARGE SCALE GENOMIC DNA]</scope>
    <source>
        <strain evidence="14 15">DSM 15539</strain>
    </source>
</reference>
<dbReference type="Pfam" id="PF00198">
    <property type="entry name" value="2-oxoacid_dh"/>
    <property type="match status" value="1"/>
</dbReference>
<dbReference type="Pfam" id="PF16870">
    <property type="entry name" value="OxoGdeHyase_C"/>
    <property type="match status" value="1"/>
</dbReference>
<comment type="cofactor">
    <cofactor evidence="1">
        <name>Mg(2+)</name>
        <dbReference type="ChEBI" id="CHEBI:18420"/>
    </cofactor>
</comment>
<dbReference type="NCBIfam" id="NF006914">
    <property type="entry name" value="PRK09404.1"/>
    <property type="match status" value="1"/>
</dbReference>
<dbReference type="EMBL" id="JAVDUJ010000001">
    <property type="protein sequence ID" value="MDR6939965.1"/>
    <property type="molecule type" value="Genomic_DNA"/>
</dbReference>
<dbReference type="InterPro" id="IPR042179">
    <property type="entry name" value="KGD_C_sf"/>
</dbReference>
<comment type="pathway">
    <text evidence="3">Carbohydrate metabolism; tricarboxylic acid cycle; succinyl-CoA from 2-oxoglutarate (dehydrogenase route): step 1/1.</text>
</comment>
<dbReference type="Proteomes" id="UP001266099">
    <property type="component" value="Unassembled WGS sequence"/>
</dbReference>
<dbReference type="GO" id="GO:0004591">
    <property type="term" value="F:oxoglutarate dehydrogenase (succinyl-transferring) activity"/>
    <property type="evidence" value="ECO:0007669"/>
    <property type="project" value="UniProtKB-EC"/>
</dbReference>
<dbReference type="CDD" id="cd02016">
    <property type="entry name" value="TPP_E1_OGDC_like"/>
    <property type="match status" value="1"/>
</dbReference>
<dbReference type="Pfam" id="PF00676">
    <property type="entry name" value="E1_dh"/>
    <property type="match status" value="1"/>
</dbReference>
<protein>
    <submittedName>
        <fullName evidence="14">2-oxoglutarate dehydrogenase E1 component</fullName>
        <ecNumber evidence="14">1.2.4.2</ecNumber>
    </submittedName>
</protein>
<dbReference type="Gene3D" id="3.30.559.10">
    <property type="entry name" value="Chloramphenicol acetyltransferase-like domain"/>
    <property type="match status" value="1"/>
</dbReference>
<evidence type="ECO:0000256" key="10">
    <source>
        <dbReference type="ARBA" id="ARBA00051911"/>
    </source>
</evidence>
<dbReference type="InterPro" id="IPR029061">
    <property type="entry name" value="THDP-binding"/>
</dbReference>
<gene>
    <name evidence="14" type="ORF">J2S36_001508</name>
</gene>
<dbReference type="PANTHER" id="PTHR23152">
    <property type="entry name" value="2-OXOGLUTARATE DEHYDROGENASE"/>
    <property type="match status" value="1"/>
</dbReference>
<keyword evidence="9" id="KW-0511">Multifunctional enzyme</keyword>
<keyword evidence="4" id="KW-0816">Tricarboxylic acid cycle</keyword>
<feature type="domain" description="Transketolase-like pyrimidine-binding" evidence="13">
    <location>
        <begin position="904"/>
        <end position="1097"/>
    </location>
</feature>
<dbReference type="Pfam" id="PF02779">
    <property type="entry name" value="Transket_pyr"/>
    <property type="match status" value="1"/>
</dbReference>
<evidence type="ECO:0000256" key="7">
    <source>
        <dbReference type="ARBA" id="ARBA00023002"/>
    </source>
</evidence>
<dbReference type="InterPro" id="IPR011603">
    <property type="entry name" value="2oxoglutarate_DH_E1"/>
</dbReference>
<evidence type="ECO:0000256" key="6">
    <source>
        <dbReference type="ARBA" id="ARBA00022842"/>
    </source>
</evidence>
<dbReference type="PANTHER" id="PTHR23152:SF4">
    <property type="entry name" value="2-OXOADIPATE DEHYDROGENASE COMPLEX COMPONENT E1"/>
    <property type="match status" value="1"/>
</dbReference>
<keyword evidence="5" id="KW-0479">Metal-binding</keyword>
<dbReference type="InterPro" id="IPR031717">
    <property type="entry name" value="ODO-1/KGD_C"/>
</dbReference>
<keyword evidence="15" id="KW-1185">Reference proteome</keyword>